<proteinExistence type="predicted"/>
<gene>
    <name evidence="1" type="ORF">ONZ43_g6937</name>
</gene>
<dbReference type="Proteomes" id="UP001153334">
    <property type="component" value="Unassembled WGS sequence"/>
</dbReference>
<sequence length="280" mass="31869">MKSWFTSTNQEEKELAAFSDKPLSFASVQVPYEFMTEGGCLDSPSESSSLSCLQSFRTWLSRQPDEEDTRFLCELVDQLLESVKDEKSRFIQFDAPLSLIITASRYNRSTDSPSCRIRQLYIAQCDIRDLPAPLREDFPTPKLISEVGKGDLYGSSIWLGLQHTYTPLHRDPNPNLFYQLVGSKVVRIMEPEKGLTVFRDVHERLGTRGNSRFRGPEMMDGPERDGLHRAVWDDPDPSASIWQGILGPGDALFIPKGWWHSFKSVGQAAELNASANWWFR</sequence>
<name>A0ACC2HVU1_9PEZI</name>
<organism evidence="1 2">
    <name type="scientific">Nemania bipapillata</name>
    <dbReference type="NCBI Taxonomy" id="110536"/>
    <lineage>
        <taxon>Eukaryota</taxon>
        <taxon>Fungi</taxon>
        <taxon>Dikarya</taxon>
        <taxon>Ascomycota</taxon>
        <taxon>Pezizomycotina</taxon>
        <taxon>Sordariomycetes</taxon>
        <taxon>Xylariomycetidae</taxon>
        <taxon>Xylariales</taxon>
        <taxon>Xylariaceae</taxon>
        <taxon>Nemania</taxon>
    </lineage>
</organism>
<evidence type="ECO:0000313" key="1">
    <source>
        <dbReference type="EMBL" id="KAJ8106803.1"/>
    </source>
</evidence>
<dbReference type="EMBL" id="JAPESX010002716">
    <property type="protein sequence ID" value="KAJ8106803.1"/>
    <property type="molecule type" value="Genomic_DNA"/>
</dbReference>
<reference evidence="1" key="1">
    <citation type="submission" date="2022-11" db="EMBL/GenBank/DDBJ databases">
        <title>Genome Sequence of Nemania bipapillata.</title>
        <authorList>
            <person name="Buettner E."/>
        </authorList>
    </citation>
    <scope>NUCLEOTIDE SEQUENCE</scope>
    <source>
        <strain evidence="1">CP14</strain>
    </source>
</reference>
<accession>A0ACC2HVU1</accession>
<protein>
    <submittedName>
        <fullName evidence="1">Uncharacterized protein</fullName>
    </submittedName>
</protein>
<evidence type="ECO:0000313" key="2">
    <source>
        <dbReference type="Proteomes" id="UP001153334"/>
    </source>
</evidence>
<comment type="caution">
    <text evidence="1">The sequence shown here is derived from an EMBL/GenBank/DDBJ whole genome shotgun (WGS) entry which is preliminary data.</text>
</comment>
<keyword evidence="2" id="KW-1185">Reference proteome</keyword>